<dbReference type="GO" id="GO:0005829">
    <property type="term" value="C:cytosol"/>
    <property type="evidence" value="ECO:0007669"/>
    <property type="project" value="TreeGrafter"/>
</dbReference>
<comment type="caution">
    <text evidence="4">The sequence shown here is derived from an EMBL/GenBank/DDBJ whole genome shotgun (WGS) entry which is preliminary data.</text>
</comment>
<protein>
    <recommendedName>
        <fullName evidence="3">Carrier domain-containing protein</fullName>
    </recommendedName>
</protein>
<keyword evidence="5" id="KW-1185">Reference proteome</keyword>
<dbReference type="SUPFAM" id="SSF47336">
    <property type="entry name" value="ACP-like"/>
    <property type="match status" value="1"/>
</dbReference>
<dbReference type="PROSITE" id="PS50075">
    <property type="entry name" value="CARRIER"/>
    <property type="match status" value="1"/>
</dbReference>
<dbReference type="Proteomes" id="UP000283523">
    <property type="component" value="Unassembled WGS sequence"/>
</dbReference>
<feature type="domain" description="Carrier" evidence="3">
    <location>
        <begin position="1"/>
        <end position="76"/>
    </location>
</feature>
<dbReference type="GO" id="GO:0000035">
    <property type="term" value="F:acyl binding"/>
    <property type="evidence" value="ECO:0007669"/>
    <property type="project" value="TreeGrafter"/>
</dbReference>
<accession>A0A418LWW1</accession>
<reference evidence="4 5" key="1">
    <citation type="submission" date="2018-08" db="EMBL/GenBank/DDBJ databases">
        <title>Fibrisoma montanum sp. nov., isolated from Danxia mountain soil.</title>
        <authorList>
            <person name="Huang Y."/>
        </authorList>
    </citation>
    <scope>NUCLEOTIDE SEQUENCE [LARGE SCALE GENOMIC DNA]</scope>
    <source>
        <strain evidence="4 5">HYT19</strain>
    </source>
</reference>
<evidence type="ECO:0000256" key="1">
    <source>
        <dbReference type="ARBA" id="ARBA00022450"/>
    </source>
</evidence>
<proteinExistence type="predicted"/>
<evidence type="ECO:0000256" key="2">
    <source>
        <dbReference type="ARBA" id="ARBA00022553"/>
    </source>
</evidence>
<dbReference type="PANTHER" id="PTHR20863:SF76">
    <property type="entry name" value="CARRIER DOMAIN-CONTAINING PROTEIN"/>
    <property type="match status" value="1"/>
</dbReference>
<keyword evidence="1" id="KW-0596">Phosphopantetheine</keyword>
<dbReference type="OrthoDB" id="9804551at2"/>
<sequence length="90" mass="10364">MDTIYLDIIDLMQTQGVDPAIITPETHFSRDIGYDSLDMTELLILLERRFNLAIPDREYDQLRTVGDVAHYLAKRLESSAAHQPLTYLLL</sequence>
<dbReference type="InterPro" id="IPR009081">
    <property type="entry name" value="PP-bd_ACP"/>
</dbReference>
<dbReference type="GO" id="GO:0009245">
    <property type="term" value="P:lipid A biosynthetic process"/>
    <property type="evidence" value="ECO:0007669"/>
    <property type="project" value="TreeGrafter"/>
</dbReference>
<dbReference type="RefSeq" id="WP_119671659.1">
    <property type="nucleotide sequence ID" value="NZ_QXED01000016.1"/>
</dbReference>
<dbReference type="InterPro" id="IPR036736">
    <property type="entry name" value="ACP-like_sf"/>
</dbReference>
<dbReference type="InterPro" id="IPR003231">
    <property type="entry name" value="ACP"/>
</dbReference>
<gene>
    <name evidence="4" type="ORF">DYU11_31100</name>
</gene>
<dbReference type="GO" id="GO:0016020">
    <property type="term" value="C:membrane"/>
    <property type="evidence" value="ECO:0007669"/>
    <property type="project" value="GOC"/>
</dbReference>
<dbReference type="PANTHER" id="PTHR20863">
    <property type="entry name" value="ACYL CARRIER PROTEIN"/>
    <property type="match status" value="1"/>
</dbReference>
<name>A0A418LWW1_9BACT</name>
<dbReference type="Gene3D" id="1.10.1200.10">
    <property type="entry name" value="ACP-like"/>
    <property type="match status" value="1"/>
</dbReference>
<evidence type="ECO:0000313" key="5">
    <source>
        <dbReference type="Proteomes" id="UP000283523"/>
    </source>
</evidence>
<evidence type="ECO:0000259" key="3">
    <source>
        <dbReference type="PROSITE" id="PS50075"/>
    </source>
</evidence>
<organism evidence="4 5">
    <name type="scientific">Fibrisoma montanum</name>
    <dbReference type="NCBI Taxonomy" id="2305895"/>
    <lineage>
        <taxon>Bacteria</taxon>
        <taxon>Pseudomonadati</taxon>
        <taxon>Bacteroidota</taxon>
        <taxon>Cytophagia</taxon>
        <taxon>Cytophagales</taxon>
        <taxon>Spirosomataceae</taxon>
        <taxon>Fibrisoma</taxon>
    </lineage>
</organism>
<dbReference type="EMBL" id="QXED01000016">
    <property type="protein sequence ID" value="RIV17693.1"/>
    <property type="molecule type" value="Genomic_DNA"/>
</dbReference>
<dbReference type="GO" id="GO:0000036">
    <property type="term" value="F:acyl carrier activity"/>
    <property type="evidence" value="ECO:0007669"/>
    <property type="project" value="TreeGrafter"/>
</dbReference>
<evidence type="ECO:0000313" key="4">
    <source>
        <dbReference type="EMBL" id="RIV17693.1"/>
    </source>
</evidence>
<dbReference type="AlphaFoldDB" id="A0A418LWW1"/>
<keyword evidence="2" id="KW-0597">Phosphoprotein</keyword>
<dbReference type="Pfam" id="PF00550">
    <property type="entry name" value="PP-binding"/>
    <property type="match status" value="1"/>
</dbReference>